<feature type="region of interest" description="Disordered" evidence="1">
    <location>
        <begin position="99"/>
        <end position="134"/>
    </location>
</feature>
<gene>
    <name evidence="3" type="ORF">PROFUN_14854</name>
</gene>
<dbReference type="Proteomes" id="UP000241769">
    <property type="component" value="Unassembled WGS sequence"/>
</dbReference>
<evidence type="ECO:0000256" key="1">
    <source>
        <dbReference type="SAM" id="MobiDB-lite"/>
    </source>
</evidence>
<name>A0A2P6MYP3_9EUKA</name>
<feature type="transmembrane region" description="Helical" evidence="2">
    <location>
        <begin position="28"/>
        <end position="46"/>
    </location>
</feature>
<keyword evidence="2" id="KW-1133">Transmembrane helix</keyword>
<sequence>MSDLVTVDNPLMADLVSFYGGVIMMPKMITHLQSLLTAFLLLEAYLSAKKRCFKRNSLRELVVQNGCDPRIDECTVRLIRMRIAKKMFAALKAITKYETKNLPEEEEEEEEEDKKEEEGEEKDEDNKNGKKRLR</sequence>
<protein>
    <submittedName>
        <fullName evidence="3">Uncharacterized protein</fullName>
    </submittedName>
</protein>
<dbReference type="EMBL" id="MDYQ01000299">
    <property type="protein sequence ID" value="PRP76814.1"/>
    <property type="molecule type" value="Genomic_DNA"/>
</dbReference>
<reference evidence="3 4" key="1">
    <citation type="journal article" date="2018" name="Genome Biol. Evol.">
        <title>Multiple Roots of Fruiting Body Formation in Amoebozoa.</title>
        <authorList>
            <person name="Hillmann F."/>
            <person name="Forbes G."/>
            <person name="Novohradska S."/>
            <person name="Ferling I."/>
            <person name="Riege K."/>
            <person name="Groth M."/>
            <person name="Westermann M."/>
            <person name="Marz M."/>
            <person name="Spaller T."/>
            <person name="Winckler T."/>
            <person name="Schaap P."/>
            <person name="Glockner G."/>
        </authorList>
    </citation>
    <scope>NUCLEOTIDE SEQUENCE [LARGE SCALE GENOMIC DNA]</scope>
    <source>
        <strain evidence="3 4">Jena</strain>
    </source>
</reference>
<feature type="compositionally biased region" description="Acidic residues" evidence="1">
    <location>
        <begin position="104"/>
        <end position="123"/>
    </location>
</feature>
<evidence type="ECO:0000313" key="3">
    <source>
        <dbReference type="EMBL" id="PRP76814.1"/>
    </source>
</evidence>
<organism evidence="3 4">
    <name type="scientific">Planoprotostelium fungivorum</name>
    <dbReference type="NCBI Taxonomy" id="1890364"/>
    <lineage>
        <taxon>Eukaryota</taxon>
        <taxon>Amoebozoa</taxon>
        <taxon>Evosea</taxon>
        <taxon>Variosea</taxon>
        <taxon>Cavosteliida</taxon>
        <taxon>Cavosteliaceae</taxon>
        <taxon>Planoprotostelium</taxon>
    </lineage>
</organism>
<keyword evidence="2" id="KW-0812">Transmembrane</keyword>
<comment type="caution">
    <text evidence="3">The sequence shown here is derived from an EMBL/GenBank/DDBJ whole genome shotgun (WGS) entry which is preliminary data.</text>
</comment>
<keyword evidence="4" id="KW-1185">Reference proteome</keyword>
<evidence type="ECO:0000313" key="4">
    <source>
        <dbReference type="Proteomes" id="UP000241769"/>
    </source>
</evidence>
<keyword evidence="2" id="KW-0472">Membrane</keyword>
<dbReference type="AlphaFoldDB" id="A0A2P6MYP3"/>
<accession>A0A2P6MYP3</accession>
<proteinExistence type="predicted"/>
<evidence type="ECO:0000256" key="2">
    <source>
        <dbReference type="SAM" id="Phobius"/>
    </source>
</evidence>
<dbReference type="InParanoid" id="A0A2P6MYP3"/>